<reference evidence="1 2" key="2">
    <citation type="journal article" date="2019" name="G3 (Bethesda)">
        <title>Hybrid Assembly of the Genome of the Entomopathogenic Nematode Steinernema carpocapsae Identifies the X-Chromosome.</title>
        <authorList>
            <person name="Serra L."/>
            <person name="Macchietto M."/>
            <person name="Macias-Munoz A."/>
            <person name="McGill C.J."/>
            <person name="Rodriguez I.M."/>
            <person name="Rodriguez B."/>
            <person name="Murad R."/>
            <person name="Mortazavi A."/>
        </authorList>
    </citation>
    <scope>NUCLEOTIDE SEQUENCE [LARGE SCALE GENOMIC DNA]</scope>
    <source>
        <strain evidence="1 2">ALL</strain>
    </source>
</reference>
<name>A0A4U5PF33_STECR</name>
<accession>A0A4U5PF33</accession>
<protein>
    <submittedName>
        <fullName evidence="1">Uncharacterized protein</fullName>
    </submittedName>
</protein>
<reference evidence="1 2" key="1">
    <citation type="journal article" date="2015" name="Genome Biol.">
        <title>Comparative genomics of Steinernema reveals deeply conserved gene regulatory networks.</title>
        <authorList>
            <person name="Dillman A.R."/>
            <person name="Macchietto M."/>
            <person name="Porter C.F."/>
            <person name="Rogers A."/>
            <person name="Williams B."/>
            <person name="Antoshechkin I."/>
            <person name="Lee M.M."/>
            <person name="Goodwin Z."/>
            <person name="Lu X."/>
            <person name="Lewis E.E."/>
            <person name="Goodrich-Blair H."/>
            <person name="Stock S.P."/>
            <person name="Adams B.J."/>
            <person name="Sternberg P.W."/>
            <person name="Mortazavi A."/>
        </authorList>
    </citation>
    <scope>NUCLEOTIDE SEQUENCE [LARGE SCALE GENOMIC DNA]</scope>
    <source>
        <strain evidence="1 2">ALL</strain>
    </source>
</reference>
<evidence type="ECO:0000313" key="2">
    <source>
        <dbReference type="Proteomes" id="UP000298663"/>
    </source>
</evidence>
<gene>
    <name evidence="1" type="ORF">L596_009286</name>
</gene>
<dbReference type="AlphaFoldDB" id="A0A4U5PF33"/>
<proteinExistence type="predicted"/>
<keyword evidence="2" id="KW-1185">Reference proteome</keyword>
<dbReference type="EMBL" id="AZBU02000002">
    <property type="protein sequence ID" value="TKR95068.1"/>
    <property type="molecule type" value="Genomic_DNA"/>
</dbReference>
<sequence length="86" mass="9672">MRKHAVDLPDTLLAAVIQLAVDLPKSLSHGEVLQRLLVVLFKLRSLPVKIVVQEARVQVDRVPQRRELHCLLPAPEHLAETFVLAI</sequence>
<comment type="caution">
    <text evidence="1">The sequence shown here is derived from an EMBL/GenBank/DDBJ whole genome shotgun (WGS) entry which is preliminary data.</text>
</comment>
<organism evidence="1 2">
    <name type="scientific">Steinernema carpocapsae</name>
    <name type="common">Entomopathogenic nematode</name>
    <dbReference type="NCBI Taxonomy" id="34508"/>
    <lineage>
        <taxon>Eukaryota</taxon>
        <taxon>Metazoa</taxon>
        <taxon>Ecdysozoa</taxon>
        <taxon>Nematoda</taxon>
        <taxon>Chromadorea</taxon>
        <taxon>Rhabditida</taxon>
        <taxon>Tylenchina</taxon>
        <taxon>Panagrolaimomorpha</taxon>
        <taxon>Strongyloidoidea</taxon>
        <taxon>Steinernematidae</taxon>
        <taxon>Steinernema</taxon>
    </lineage>
</organism>
<evidence type="ECO:0000313" key="1">
    <source>
        <dbReference type="EMBL" id="TKR95068.1"/>
    </source>
</evidence>
<dbReference type="Proteomes" id="UP000298663">
    <property type="component" value="Unassembled WGS sequence"/>
</dbReference>